<proteinExistence type="predicted"/>
<comment type="caution">
    <text evidence="1">The sequence shown here is derived from an EMBL/GenBank/DDBJ whole genome shotgun (WGS) entry which is preliminary data.</text>
</comment>
<name>A0A0F9RZ07_9ZZZZ</name>
<evidence type="ECO:0000313" key="1">
    <source>
        <dbReference type="EMBL" id="KKN60114.1"/>
    </source>
</evidence>
<gene>
    <name evidence="1" type="ORF">LCGC14_0534920</name>
</gene>
<dbReference type="EMBL" id="LAZR01000704">
    <property type="protein sequence ID" value="KKN60114.1"/>
    <property type="molecule type" value="Genomic_DNA"/>
</dbReference>
<sequence>MWRNILIIGVFIIFVVAISASASAQSIKPTQQTTKIFLDPFYRETLASGVNYTYIVKIHPPDGVSSVTSAIVTFSTYDSPTITYFVWVNGQVCNTESFLISATFANAENHQVSFDCSNVIVNKGTYEIVLQTDKLTGASTAWLEITYLNTVNPSITVQGTEYEVGDEGLVFAQVFESREPVNDGFCNAQIFFPNLTIFDGFELLFLPSSRGIYAKNFTIPDETGVYIVDTNCVRPVNQISQTLFYSDGESLDLKFKNTSQTDQSTITFFEISTSDGLICSQLRFSQKLDDFDSGEFQPIRFLDSITDIQTYWLNGNPTNEITILLKFYRKDTLGEILLGGTAIQDVTITNSITQLIFPNVTIDFPFNGDSLIETEICIRKTQGADGDIFFVFNSTAENTNMTLNSRTVNASVDFDVGGSAELNVKFLGGDIEILIQAHNDSVFENLFNIQNQIESVNNTILQVNQSIFTQLQIIDSQLASIIGNFTSSISEFITNIWSRPIREVNATNFVPVNSTKIAEEVWGFGNFTGARTLTSVNFSEVLDAVFLANQSVFGKLFLIQEEISSVNTSVVTVNATLFAEINGVATEVWSFPIREVNATNIPEVNFTQVIDAIDASNASIFGKLIALMDEHGDILNEISDVNISLTSEINNVHLEVWASPSRTLTDFNTTIIAGNITAIIDPAIIWNFPNRTLSQHCDSGTVGRCVYEFFFRAGAIV</sequence>
<accession>A0A0F9RZ07</accession>
<organism evidence="1">
    <name type="scientific">marine sediment metagenome</name>
    <dbReference type="NCBI Taxonomy" id="412755"/>
    <lineage>
        <taxon>unclassified sequences</taxon>
        <taxon>metagenomes</taxon>
        <taxon>ecological metagenomes</taxon>
    </lineage>
</organism>
<dbReference type="AlphaFoldDB" id="A0A0F9RZ07"/>
<protein>
    <submittedName>
        <fullName evidence="1">Uncharacterized protein</fullName>
    </submittedName>
</protein>
<reference evidence="1" key="1">
    <citation type="journal article" date="2015" name="Nature">
        <title>Complex archaea that bridge the gap between prokaryotes and eukaryotes.</title>
        <authorList>
            <person name="Spang A."/>
            <person name="Saw J.H."/>
            <person name="Jorgensen S.L."/>
            <person name="Zaremba-Niedzwiedzka K."/>
            <person name="Martijn J."/>
            <person name="Lind A.E."/>
            <person name="van Eijk R."/>
            <person name="Schleper C."/>
            <person name="Guy L."/>
            <person name="Ettema T.J."/>
        </authorList>
    </citation>
    <scope>NUCLEOTIDE SEQUENCE</scope>
</reference>